<dbReference type="EC" id="3.5.3.23" evidence="3"/>
<name>F0SJQ9_RUBBR</name>
<dbReference type="OrthoDB" id="248552at2"/>
<dbReference type="Pfam" id="PF04996">
    <property type="entry name" value="AstB"/>
    <property type="match status" value="1"/>
</dbReference>
<evidence type="ECO:0000256" key="4">
    <source>
        <dbReference type="SAM" id="MobiDB-lite"/>
    </source>
</evidence>
<dbReference type="Gene3D" id="3.75.10.20">
    <property type="entry name" value="Succinylarginine dihydrolase"/>
    <property type="match status" value="1"/>
</dbReference>
<keyword evidence="1" id="KW-0056">Arginine metabolism</keyword>
<evidence type="ECO:0000256" key="1">
    <source>
        <dbReference type="ARBA" id="ARBA00022503"/>
    </source>
</evidence>
<feature type="compositionally biased region" description="Polar residues" evidence="4">
    <location>
        <begin position="25"/>
        <end position="37"/>
    </location>
</feature>
<protein>
    <recommendedName>
        <fullName evidence="3">N-succinylarginine dihydrolase</fullName>
        <ecNumber evidence="3">3.5.3.23</ecNumber>
    </recommendedName>
</protein>
<dbReference type="EMBL" id="CP002546">
    <property type="protein sequence ID" value="ADY61897.1"/>
    <property type="molecule type" value="Genomic_DNA"/>
</dbReference>
<dbReference type="GO" id="GO:0006527">
    <property type="term" value="P:L-arginine catabolic process"/>
    <property type="evidence" value="ECO:0007669"/>
    <property type="project" value="UniProtKB-UniRule"/>
</dbReference>
<accession>F0SJQ9</accession>
<dbReference type="Proteomes" id="UP000006860">
    <property type="component" value="Chromosome"/>
</dbReference>
<reference evidence="6" key="1">
    <citation type="submission" date="2011-02" db="EMBL/GenBank/DDBJ databases">
        <title>The complete genome of Planctomyces brasiliensis DSM 5305.</title>
        <authorList>
            <person name="Lucas S."/>
            <person name="Copeland A."/>
            <person name="Lapidus A."/>
            <person name="Bruce D."/>
            <person name="Goodwin L."/>
            <person name="Pitluck S."/>
            <person name="Kyrpides N."/>
            <person name="Mavromatis K."/>
            <person name="Pagani I."/>
            <person name="Ivanova N."/>
            <person name="Ovchinnikova G."/>
            <person name="Lu M."/>
            <person name="Detter J.C."/>
            <person name="Han C."/>
            <person name="Land M."/>
            <person name="Hauser L."/>
            <person name="Markowitz V."/>
            <person name="Cheng J.-F."/>
            <person name="Hugenholtz P."/>
            <person name="Woyke T."/>
            <person name="Wu D."/>
            <person name="Tindall B."/>
            <person name="Pomrenke H.G."/>
            <person name="Brambilla E."/>
            <person name="Klenk H.-P."/>
            <person name="Eisen J.A."/>
        </authorList>
    </citation>
    <scope>NUCLEOTIDE SEQUENCE [LARGE SCALE GENOMIC DNA]</scope>
    <source>
        <strain evidence="6">ATCC 49424 / DSM 5305 / JCM 21570 / NBRC 103401 / IFAM 1448</strain>
    </source>
</reference>
<evidence type="ECO:0000256" key="3">
    <source>
        <dbReference type="NCBIfam" id="TIGR03241"/>
    </source>
</evidence>
<organism evidence="5 6">
    <name type="scientific">Rubinisphaera brasiliensis (strain ATCC 49424 / DSM 5305 / JCM 21570 / IAM 15109 / NBRC 103401 / IFAM 1448)</name>
    <name type="common">Planctomyces brasiliensis</name>
    <dbReference type="NCBI Taxonomy" id="756272"/>
    <lineage>
        <taxon>Bacteria</taxon>
        <taxon>Pseudomonadati</taxon>
        <taxon>Planctomycetota</taxon>
        <taxon>Planctomycetia</taxon>
        <taxon>Planctomycetales</taxon>
        <taxon>Planctomycetaceae</taxon>
        <taxon>Rubinisphaera</taxon>
    </lineage>
</organism>
<dbReference type="NCBIfam" id="NF009789">
    <property type="entry name" value="PRK13281.1"/>
    <property type="match status" value="1"/>
</dbReference>
<evidence type="ECO:0000313" key="5">
    <source>
        <dbReference type="EMBL" id="ADY61897.1"/>
    </source>
</evidence>
<dbReference type="STRING" id="756272.Plabr_4324"/>
<dbReference type="RefSeq" id="WP_013630602.1">
    <property type="nucleotide sequence ID" value="NC_015174.1"/>
</dbReference>
<dbReference type="HOGENOM" id="CLU_053835_0_0_0"/>
<dbReference type="HAMAP" id="MF_01172">
    <property type="entry name" value="AstB"/>
    <property type="match status" value="1"/>
</dbReference>
<dbReference type="AlphaFoldDB" id="F0SJQ9"/>
<dbReference type="KEGG" id="pbs:Plabr_4324"/>
<dbReference type="NCBIfam" id="TIGR03241">
    <property type="entry name" value="arg_catab_astB"/>
    <property type="match status" value="1"/>
</dbReference>
<keyword evidence="6" id="KW-1185">Reference proteome</keyword>
<dbReference type="GO" id="GO:0009015">
    <property type="term" value="F:N-succinylarginine dihydrolase activity"/>
    <property type="evidence" value="ECO:0007669"/>
    <property type="project" value="UniProtKB-UniRule"/>
</dbReference>
<dbReference type="PANTHER" id="PTHR30420">
    <property type="entry name" value="N-SUCCINYLARGININE DIHYDROLASE"/>
    <property type="match status" value="1"/>
</dbReference>
<dbReference type="PANTHER" id="PTHR30420:SF2">
    <property type="entry name" value="N-SUCCINYLARGININE DIHYDROLASE"/>
    <property type="match status" value="1"/>
</dbReference>
<feature type="region of interest" description="Disordered" evidence="4">
    <location>
        <begin position="19"/>
        <end position="39"/>
    </location>
</feature>
<gene>
    <name evidence="5" type="ordered locus">Plabr_4324</name>
</gene>
<evidence type="ECO:0000313" key="6">
    <source>
        <dbReference type="Proteomes" id="UP000006860"/>
    </source>
</evidence>
<sequence length="442" mass="49233">MHAFEVNFDGLIGPTHHYGGLSPGNKASQSHRAQVSSPRRAALEGLRKMKLLADLEVPQAVLPPHFRPDLHFLREQGIRGRDHEVLQRALLESPHLLSAAGSASAMWAANAATVSPSADTADGRVHFTPANLIANRHRSLETDFTTRLLRRVFANDEHFVVHEALPNEPELSDEGAANHMRLAIEHGFEGVEVFVYGRDGSGPSPEKYPARQTRSACEAIAEQHQLLAGREVYLQQNPKAIDAGVFHNDVIAVANQDLLFCHEEAWWNREEALEQLQLAFGAIKIVEVPSRMLSLEKAVSSYLFNSQIVTLLDGGMRLICPEECREDADVQAAICLLRDSTADIRAVDYVDVRESMHNGGGPACLRLRVVLTVSQMLEIPGSLLLEETLYEKLADWVKRHYRDELRLQDLADESLLKESEAALDELTEMLELGPIYPFQEAR</sequence>
<proteinExistence type="inferred from homology"/>
<dbReference type="eggNOG" id="COG3724">
    <property type="taxonomic scope" value="Bacteria"/>
</dbReference>
<keyword evidence="2 5" id="KW-0378">Hydrolase</keyword>
<dbReference type="InterPro" id="IPR007079">
    <property type="entry name" value="SuccinylArg_d-Hdrlase_AstB"/>
</dbReference>
<evidence type="ECO:0000256" key="2">
    <source>
        <dbReference type="ARBA" id="ARBA00022801"/>
    </source>
</evidence>
<dbReference type="InterPro" id="IPR037031">
    <property type="entry name" value="AstB_sf"/>
</dbReference>
<dbReference type="SUPFAM" id="SSF55909">
    <property type="entry name" value="Pentein"/>
    <property type="match status" value="1"/>
</dbReference>